<organism evidence="3 4">
    <name type="scientific">Paenibacillus antri</name>
    <dbReference type="NCBI Taxonomy" id="2582848"/>
    <lineage>
        <taxon>Bacteria</taxon>
        <taxon>Bacillati</taxon>
        <taxon>Bacillota</taxon>
        <taxon>Bacilli</taxon>
        <taxon>Bacillales</taxon>
        <taxon>Paenibacillaceae</taxon>
        <taxon>Paenibacillus</taxon>
    </lineage>
</organism>
<evidence type="ECO:0000259" key="2">
    <source>
        <dbReference type="Pfam" id="PF02517"/>
    </source>
</evidence>
<dbReference type="GO" id="GO:0004175">
    <property type="term" value="F:endopeptidase activity"/>
    <property type="evidence" value="ECO:0007669"/>
    <property type="project" value="UniProtKB-ARBA"/>
</dbReference>
<proteinExistence type="predicted"/>
<dbReference type="GO" id="GO:0008237">
    <property type="term" value="F:metallopeptidase activity"/>
    <property type="evidence" value="ECO:0007669"/>
    <property type="project" value="UniProtKB-KW"/>
</dbReference>
<keyword evidence="1" id="KW-0472">Membrane</keyword>
<feature type="domain" description="CAAX prenyl protease 2/Lysostaphin resistance protein A-like" evidence="2">
    <location>
        <begin position="136"/>
        <end position="249"/>
    </location>
</feature>
<keyword evidence="3" id="KW-0645">Protease</keyword>
<dbReference type="AlphaFoldDB" id="A0A5R9GI50"/>
<feature type="transmembrane region" description="Helical" evidence="1">
    <location>
        <begin position="12"/>
        <end position="31"/>
    </location>
</feature>
<sequence length="256" mass="27389">MKTFLRTNGKLILFMLSLTWVGSLTVLPYLGYTTVLPPESGLTKELLYVTTVINSTINSLLAIVVGLTLGRRVGLGAPHLTGWLAGGARAPFTAKALLFSVAVGAVAIALTVGVDALFQPHLPALLASKSGEDVVPFWAGMLTMFYGGINEELWMRFGVMSFVVWLLGVTFARKAERKPAWIYVAGIVFAAVMFGVGHLAAAPAMFADVTTVLVVRIVFVNAIAGMFFGALYWKKGLEYAIVAHMVGDIVLHAILG</sequence>
<dbReference type="GO" id="GO:0080120">
    <property type="term" value="P:CAAX-box protein maturation"/>
    <property type="evidence" value="ECO:0007669"/>
    <property type="project" value="UniProtKB-ARBA"/>
</dbReference>
<protein>
    <submittedName>
        <fullName evidence="3">CPBP family intramembrane metalloprotease</fullName>
    </submittedName>
</protein>
<feature type="transmembrane region" description="Helical" evidence="1">
    <location>
        <begin position="96"/>
        <end position="118"/>
    </location>
</feature>
<accession>A0A5R9GI50</accession>
<feature type="transmembrane region" description="Helical" evidence="1">
    <location>
        <begin position="180"/>
        <end position="201"/>
    </location>
</feature>
<reference evidence="3 4" key="1">
    <citation type="submission" date="2019-05" db="EMBL/GenBank/DDBJ databases">
        <authorList>
            <person name="Narsing Rao M.P."/>
            <person name="Li W.J."/>
        </authorList>
    </citation>
    <scope>NUCLEOTIDE SEQUENCE [LARGE SCALE GENOMIC DNA]</scope>
    <source>
        <strain evidence="3 4">SYSU_K30003</strain>
    </source>
</reference>
<keyword evidence="1" id="KW-1133">Transmembrane helix</keyword>
<feature type="transmembrane region" description="Helical" evidence="1">
    <location>
        <begin position="213"/>
        <end position="233"/>
    </location>
</feature>
<evidence type="ECO:0000313" key="3">
    <source>
        <dbReference type="EMBL" id="TLS51195.1"/>
    </source>
</evidence>
<gene>
    <name evidence="3" type="ORF">FE782_15790</name>
</gene>
<dbReference type="RefSeq" id="WP_138195189.1">
    <property type="nucleotide sequence ID" value="NZ_VCIW01000010.1"/>
</dbReference>
<dbReference type="GO" id="GO:0006508">
    <property type="term" value="P:proteolysis"/>
    <property type="evidence" value="ECO:0007669"/>
    <property type="project" value="UniProtKB-KW"/>
</dbReference>
<keyword evidence="4" id="KW-1185">Reference proteome</keyword>
<keyword evidence="3" id="KW-0378">Hydrolase</keyword>
<comment type="caution">
    <text evidence="3">The sequence shown here is derived from an EMBL/GenBank/DDBJ whole genome shotgun (WGS) entry which is preliminary data.</text>
</comment>
<name>A0A5R9GI50_9BACL</name>
<dbReference type="OrthoDB" id="378663at2"/>
<dbReference type="Proteomes" id="UP000309676">
    <property type="component" value="Unassembled WGS sequence"/>
</dbReference>
<dbReference type="EMBL" id="VCIW01000010">
    <property type="protein sequence ID" value="TLS51195.1"/>
    <property type="molecule type" value="Genomic_DNA"/>
</dbReference>
<feature type="transmembrane region" description="Helical" evidence="1">
    <location>
        <begin position="46"/>
        <end position="69"/>
    </location>
</feature>
<dbReference type="InterPro" id="IPR003675">
    <property type="entry name" value="Rce1/LyrA-like_dom"/>
</dbReference>
<keyword evidence="3" id="KW-0482">Metalloprotease</keyword>
<feature type="transmembrane region" description="Helical" evidence="1">
    <location>
        <begin position="153"/>
        <end position="173"/>
    </location>
</feature>
<evidence type="ECO:0000256" key="1">
    <source>
        <dbReference type="SAM" id="Phobius"/>
    </source>
</evidence>
<keyword evidence="1" id="KW-0812">Transmembrane</keyword>
<dbReference type="Pfam" id="PF02517">
    <property type="entry name" value="Rce1-like"/>
    <property type="match status" value="1"/>
</dbReference>
<evidence type="ECO:0000313" key="4">
    <source>
        <dbReference type="Proteomes" id="UP000309676"/>
    </source>
</evidence>